<dbReference type="PANTHER" id="PTHR11365">
    <property type="entry name" value="5-OXOPROLINASE RELATED"/>
    <property type="match status" value="1"/>
</dbReference>
<evidence type="ECO:0000313" key="5">
    <source>
        <dbReference type="Proteomes" id="UP001556692"/>
    </source>
</evidence>
<dbReference type="PANTHER" id="PTHR11365:SF23">
    <property type="entry name" value="HYPOTHETICAL 5-OXOPROLINASE (EUROFUNG)-RELATED"/>
    <property type="match status" value="1"/>
</dbReference>
<dbReference type="InterPro" id="IPR002821">
    <property type="entry name" value="Hydantoinase_A"/>
</dbReference>
<dbReference type="SUPFAM" id="SSF53067">
    <property type="entry name" value="Actin-like ATPase domain"/>
    <property type="match status" value="1"/>
</dbReference>
<dbReference type="InterPro" id="IPR043129">
    <property type="entry name" value="ATPase_NBD"/>
</dbReference>
<feature type="domain" description="Hydantoinase A/oxoprolinase" evidence="1">
    <location>
        <begin position="196"/>
        <end position="487"/>
    </location>
</feature>
<evidence type="ECO:0000259" key="2">
    <source>
        <dbReference type="Pfam" id="PF05378"/>
    </source>
</evidence>
<comment type="caution">
    <text evidence="4">The sequence shown here is derived from an EMBL/GenBank/DDBJ whole genome shotgun (WGS) entry which is preliminary data.</text>
</comment>
<dbReference type="Pfam" id="PF01968">
    <property type="entry name" value="Hydantoinase_A"/>
    <property type="match status" value="1"/>
</dbReference>
<gene>
    <name evidence="4" type="ORF">ABGN05_08780</name>
</gene>
<evidence type="ECO:0000313" key="4">
    <source>
        <dbReference type="EMBL" id="MEX0405753.1"/>
    </source>
</evidence>
<dbReference type="Pfam" id="PF19278">
    <property type="entry name" value="Hydant_A_C"/>
    <property type="match status" value="1"/>
</dbReference>
<dbReference type="RefSeq" id="WP_367953633.1">
    <property type="nucleotide sequence ID" value="NZ_JBDPGJ010000002.1"/>
</dbReference>
<dbReference type="EMBL" id="JBDPGJ010000002">
    <property type="protein sequence ID" value="MEX0405753.1"/>
    <property type="molecule type" value="Genomic_DNA"/>
</dbReference>
<dbReference type="Proteomes" id="UP001556692">
    <property type="component" value="Unassembled WGS sequence"/>
</dbReference>
<dbReference type="InterPro" id="IPR049517">
    <property type="entry name" value="ACX-like_C"/>
</dbReference>
<sequence length="685" mass="73250">MNIVGTDIGGTFTDLVGCVDGKIVTSKTSTVPADPTEGVATSLRLAGCDMKNLSEVLHGSTIAINTVLELKGARTALITTRGFRDVYAIGRGNRIEAFNLFFHRPKPLIPREFRYEIDERINAAGEVLTPLDVSSLTAILDDFRANGIQAVAVCLLHAYANPDHERRVGEILRKARPDLFVTLSHEILREYREYERTSTTALNAFIGPRVKAYLGKLESHLRGVDFEGKVHIMRSNGGVMSINLAQGQPVSMMESGPVAGMIGAGRLATLLGYDRCIGFDMGGTTAKSSLITNGAPAIEDGYVIGDHASGQPMQLPVVDIVEVGAGGGSIAWIDEGGGAHVGPQSAGADPGPACYGKGNADPVVTDANLVLGRINAKRFLNGGMPLDVEASRRAIREKIAGPLGLSVEEAALGIIRIADSAMSLSVRAVSVNKGVDPRDTAMIAFGGGGPLHASSIAREIFIPTVVIPKLPGTFSALGMLMASWRQDFVRTLIGRLGTLDLDTVRTVYEELEEAGRAHLAADGIALGSARFEFFADLRYVGQEHAIPIPIEHPDDLTDGHAALKAAFDVEHDQRYGQSAPDESMEVVNLRLIVTSDRADTLAERWLGEPWQTEAERDDTTRPVIFDDASKPLDARIVWRPALRPGDVVEGPAVIEEQNSTTLVAPGDHVTVADTGHLIIRIGLSH</sequence>
<proteinExistence type="predicted"/>
<dbReference type="InterPro" id="IPR008040">
    <property type="entry name" value="Hydant_A_N"/>
</dbReference>
<keyword evidence="5" id="KW-1185">Reference proteome</keyword>
<dbReference type="InterPro" id="IPR045079">
    <property type="entry name" value="Oxoprolinase-like"/>
</dbReference>
<feature type="domain" description="Acetophenone carboxylase-like C-terminal" evidence="3">
    <location>
        <begin position="503"/>
        <end position="676"/>
    </location>
</feature>
<feature type="domain" description="Hydantoinase/oxoprolinase N-terminal" evidence="2">
    <location>
        <begin position="4"/>
        <end position="174"/>
    </location>
</feature>
<organism evidence="4 5">
    <name type="scientific">Aquibium pacificus</name>
    <dbReference type="NCBI Taxonomy" id="3153579"/>
    <lineage>
        <taxon>Bacteria</taxon>
        <taxon>Pseudomonadati</taxon>
        <taxon>Pseudomonadota</taxon>
        <taxon>Alphaproteobacteria</taxon>
        <taxon>Hyphomicrobiales</taxon>
        <taxon>Phyllobacteriaceae</taxon>
        <taxon>Aquibium</taxon>
    </lineage>
</organism>
<reference evidence="4 5" key="1">
    <citation type="submission" date="2024-05" db="EMBL/GenBank/DDBJ databases">
        <authorList>
            <person name="Jiang F."/>
        </authorList>
    </citation>
    <scope>NUCLEOTIDE SEQUENCE [LARGE SCALE GENOMIC DNA]</scope>
    <source>
        <strain evidence="4 5">LZ166</strain>
    </source>
</reference>
<evidence type="ECO:0000259" key="3">
    <source>
        <dbReference type="Pfam" id="PF19278"/>
    </source>
</evidence>
<evidence type="ECO:0000259" key="1">
    <source>
        <dbReference type="Pfam" id="PF01968"/>
    </source>
</evidence>
<dbReference type="Pfam" id="PF05378">
    <property type="entry name" value="Hydant_A_N"/>
    <property type="match status" value="1"/>
</dbReference>
<name>A0ABV3SG74_9HYPH</name>
<protein>
    <submittedName>
        <fullName evidence="4">Hydantoinase/oxoprolinase family protein</fullName>
    </submittedName>
</protein>
<accession>A0ABV3SG74</accession>